<feature type="transmembrane region" description="Helical" evidence="1">
    <location>
        <begin position="37"/>
        <end position="55"/>
    </location>
</feature>
<evidence type="ECO:0000313" key="3">
    <source>
        <dbReference type="Proteomes" id="UP000249177"/>
    </source>
</evidence>
<dbReference type="RefSeq" id="WP_111409382.1">
    <property type="nucleotide sequence ID" value="NZ_QKXH01000003.1"/>
</dbReference>
<feature type="transmembrane region" description="Helical" evidence="1">
    <location>
        <begin position="106"/>
        <end position="125"/>
    </location>
</feature>
<evidence type="ECO:0000256" key="1">
    <source>
        <dbReference type="SAM" id="Phobius"/>
    </source>
</evidence>
<dbReference type="OrthoDB" id="5194395at2"/>
<organism evidence="2 3">
    <name type="scientific">Flavobacterium aquariorum</name>
    <dbReference type="NCBI Taxonomy" id="2217670"/>
    <lineage>
        <taxon>Bacteria</taxon>
        <taxon>Pseudomonadati</taxon>
        <taxon>Bacteroidota</taxon>
        <taxon>Flavobacteriia</taxon>
        <taxon>Flavobacteriales</taxon>
        <taxon>Flavobacteriaceae</taxon>
        <taxon>Flavobacterium</taxon>
    </lineage>
</organism>
<gene>
    <name evidence="2" type="ORF">DOS84_06910</name>
</gene>
<dbReference type="Proteomes" id="UP000249177">
    <property type="component" value="Unassembled WGS sequence"/>
</dbReference>
<keyword evidence="1" id="KW-0472">Membrane</keyword>
<reference evidence="2 3" key="1">
    <citation type="submission" date="2018-06" db="EMBL/GenBank/DDBJ databases">
        <title>Flavobacterium sp IMCC34762, genome.</title>
        <authorList>
            <person name="Joung Y."/>
            <person name="Cho J."/>
            <person name="Song J."/>
        </authorList>
    </citation>
    <scope>NUCLEOTIDE SEQUENCE [LARGE SCALE GENOMIC DNA]</scope>
    <source>
        <strain evidence="2 3">IMCC34762</strain>
    </source>
</reference>
<protein>
    <submittedName>
        <fullName evidence="2">Uncharacterized protein</fullName>
    </submittedName>
</protein>
<keyword evidence="3" id="KW-1185">Reference proteome</keyword>
<accession>A0A2W7TWA8</accession>
<dbReference type="AlphaFoldDB" id="A0A2W7TWA8"/>
<feature type="transmembrane region" description="Helical" evidence="1">
    <location>
        <begin position="67"/>
        <end position="86"/>
    </location>
</feature>
<comment type="caution">
    <text evidence="2">The sequence shown here is derived from an EMBL/GenBank/DDBJ whole genome shotgun (WGS) entry which is preliminary data.</text>
</comment>
<dbReference type="EMBL" id="QKXH01000003">
    <property type="protein sequence ID" value="PZX94348.1"/>
    <property type="molecule type" value="Genomic_DNA"/>
</dbReference>
<keyword evidence="1" id="KW-0812">Transmembrane</keyword>
<proteinExistence type="predicted"/>
<sequence length="127" mass="14852">MLKYLLYWFPMLLLAVLNGIARDLWYNKYVSALVAHQISTFSLIILIGIYCCLVIKWFPPNSEKQALSIGIIWTLLTLAFEFSFGLLRGNSWKQLLHAYNFTEGQIWILIPIWVAIAPYIVYRFMSK</sequence>
<name>A0A2W7TWA8_9FLAO</name>
<keyword evidence="1" id="KW-1133">Transmembrane helix</keyword>
<evidence type="ECO:0000313" key="2">
    <source>
        <dbReference type="EMBL" id="PZX94348.1"/>
    </source>
</evidence>